<dbReference type="SUPFAM" id="SSF53756">
    <property type="entry name" value="UDP-Glycosyltransferase/glycogen phosphorylase"/>
    <property type="match status" value="1"/>
</dbReference>
<organism evidence="1 2">
    <name type="scientific">Billgrantia bachuensis</name>
    <dbReference type="NCBI Taxonomy" id="2717286"/>
    <lineage>
        <taxon>Bacteria</taxon>
        <taxon>Pseudomonadati</taxon>
        <taxon>Pseudomonadota</taxon>
        <taxon>Gammaproteobacteria</taxon>
        <taxon>Oceanospirillales</taxon>
        <taxon>Halomonadaceae</taxon>
        <taxon>Billgrantia</taxon>
    </lineage>
</organism>
<dbReference type="EMBL" id="JAAQTO010000004">
    <property type="protein sequence ID" value="NIC04159.1"/>
    <property type="molecule type" value="Genomic_DNA"/>
</dbReference>
<evidence type="ECO:0000313" key="1">
    <source>
        <dbReference type="EMBL" id="NIC04159.1"/>
    </source>
</evidence>
<protein>
    <submittedName>
        <fullName evidence="1">Uncharacterized protein</fullName>
    </submittedName>
</protein>
<accession>A0ABX0PLK7</accession>
<sequence>MKEKEMKELSPKVEEIGMIRQMYRCSLPEQVRIEIRRKIRKFKKVLGQPTPKKVDPIPGMLAEAKRLLSAWQLEASLSLVEGILELDSENRRALQLKGVLLGNLGKLKESLSVTLSTLEKYPLDVPSLKQLRALGYKPKEASRITAIAYARNYNYDPVICLECAEYLYDAELFAESVELCEVGLAAISALKYTAKLALVAGQLKIEKAKALEADGKLKDAEDLYCSLLVEPAVGRSAVVGLARCLLEYGKSDRAESLLEAIGKKATVFSSLMLDVLQAQGRLRDSYLLYRKRPVSRAMAKAFSMPHPPEELNICDSANKFKKALILLEGGPGDEIRFSTLYNDIADKFLKVTMTCDPRLESVMSRSFPHISFIPVPRRRREFVENMLDRTKIPDAVLFQCVTDNVLEESSKYEVVCSILDTLADVRPNFDSFPTSKNSLQPCEALVSYWSEQLEPTKKVRIGLAWRSMLQTVARNKHYFTVNQLVSLKDIPNCEFWLLQPGVTEGEIAFLRQHIDIHVPKDLDLVDDFENQLALISCLDYVISPFTTTGELAAACGVPVLLTSTSRNTTWRRQKSGYDIWHSNATIISIPEESSKQKVVEETVHYLNEQIAGLDCRKRKPIEVVSVAERESDM</sequence>
<gene>
    <name evidence="1" type="ORF">HBJ55_01790</name>
</gene>
<comment type="caution">
    <text evidence="1">The sequence shown here is derived from an EMBL/GenBank/DDBJ whole genome shotgun (WGS) entry which is preliminary data.</text>
</comment>
<dbReference type="Gene3D" id="1.25.40.10">
    <property type="entry name" value="Tetratricopeptide repeat domain"/>
    <property type="match status" value="1"/>
</dbReference>
<dbReference type="InterPro" id="IPR011990">
    <property type="entry name" value="TPR-like_helical_dom_sf"/>
</dbReference>
<dbReference type="Proteomes" id="UP001318321">
    <property type="component" value="Unassembled WGS sequence"/>
</dbReference>
<dbReference type="SUPFAM" id="SSF48452">
    <property type="entry name" value="TPR-like"/>
    <property type="match status" value="1"/>
</dbReference>
<reference evidence="1 2" key="1">
    <citation type="submission" date="2020-03" db="EMBL/GenBank/DDBJ databases">
        <title>Identification of Halomonas strains.</title>
        <authorList>
            <person name="Xiao Z."/>
            <person name="Dong F."/>
            <person name="Wang Z."/>
            <person name="Zhao J.-Y."/>
        </authorList>
    </citation>
    <scope>NUCLEOTIDE SEQUENCE [LARGE SCALE GENOMIC DNA]</scope>
    <source>
        <strain evidence="1 2">DX6</strain>
    </source>
</reference>
<dbReference type="RefSeq" id="WP_167110438.1">
    <property type="nucleotide sequence ID" value="NZ_JAAQTO010000004.1"/>
</dbReference>
<keyword evidence="2" id="KW-1185">Reference proteome</keyword>
<name>A0ABX0PLK7_9GAMM</name>
<proteinExistence type="predicted"/>
<evidence type="ECO:0000313" key="2">
    <source>
        <dbReference type="Proteomes" id="UP001318321"/>
    </source>
</evidence>